<protein>
    <submittedName>
        <fullName evidence="2">Uncharacterized protein</fullName>
    </submittedName>
</protein>
<keyword evidence="1" id="KW-1133">Transmembrane helix</keyword>
<evidence type="ECO:0000256" key="1">
    <source>
        <dbReference type="SAM" id="Phobius"/>
    </source>
</evidence>
<name>A0A327RUY5_9SPHI</name>
<comment type="caution">
    <text evidence="2">The sequence shown here is derived from an EMBL/GenBank/DDBJ whole genome shotgun (WGS) entry which is preliminary data.</text>
</comment>
<gene>
    <name evidence="2" type="ORF">LY11_05224</name>
</gene>
<keyword evidence="1" id="KW-0812">Transmembrane</keyword>
<reference evidence="2 3" key="1">
    <citation type="submission" date="2018-06" db="EMBL/GenBank/DDBJ databases">
        <title>Genomic Encyclopedia of Archaeal and Bacterial Type Strains, Phase II (KMG-II): from individual species to whole genera.</title>
        <authorList>
            <person name="Goeker M."/>
        </authorList>
    </citation>
    <scope>NUCLEOTIDE SEQUENCE [LARGE SCALE GENOMIC DNA]</scope>
    <source>
        <strain evidence="2 3">DSM 14825</strain>
    </source>
</reference>
<accession>A0A327RUY5</accession>
<dbReference type="Proteomes" id="UP000249754">
    <property type="component" value="Unassembled WGS sequence"/>
</dbReference>
<evidence type="ECO:0000313" key="2">
    <source>
        <dbReference type="EMBL" id="RAJ19968.1"/>
    </source>
</evidence>
<dbReference type="EMBL" id="QLLR01000054">
    <property type="protein sequence ID" value="RAJ19968.1"/>
    <property type="molecule type" value="Genomic_DNA"/>
</dbReference>
<feature type="transmembrane region" description="Helical" evidence="1">
    <location>
        <begin position="113"/>
        <end position="137"/>
    </location>
</feature>
<keyword evidence="1" id="KW-0472">Membrane</keyword>
<feature type="transmembrane region" description="Helical" evidence="1">
    <location>
        <begin position="73"/>
        <end position="92"/>
    </location>
</feature>
<dbReference type="AlphaFoldDB" id="A0A327RUY5"/>
<evidence type="ECO:0000313" key="3">
    <source>
        <dbReference type="Proteomes" id="UP000249754"/>
    </source>
</evidence>
<organism evidence="2 3">
    <name type="scientific">Pedobacter cryoconitis</name>
    <dbReference type="NCBI Taxonomy" id="188932"/>
    <lineage>
        <taxon>Bacteria</taxon>
        <taxon>Pseudomonadati</taxon>
        <taxon>Bacteroidota</taxon>
        <taxon>Sphingobacteriia</taxon>
        <taxon>Sphingobacteriales</taxon>
        <taxon>Sphingobacteriaceae</taxon>
        <taxon>Pedobacter</taxon>
    </lineage>
</organism>
<feature type="transmembrane region" description="Helical" evidence="1">
    <location>
        <begin position="30"/>
        <end position="53"/>
    </location>
</feature>
<proteinExistence type="predicted"/>
<sequence length="139" mass="16306">MLDAIKKAYRYYFYRTYLYTLSRWNNKKSIAIVFTDLSMAAPLMLNFYTLIVLLHKFFNIWFLPDYKSHKIEIFIAISILGVIYIYLNNKYLINKLDDIIHEFKNEDKKSSSINGWIVAIYVIGSFAAFWGLGFATIGG</sequence>